<sequence length="738" mass="82886">MSHPTFWPRKTFFYPIGNTPPICLTDHLPPEDDATILLLGCGDPRSILYTVAADHGTRDRPMDITCCDWEPAIIARNVLLLSLLLDNVGADRLLLYWSIFYDLFIDKNTASILNEQCIKLVESAADIAAWHASPYGSFFKFTTRETLNEARRHWSSYTETLALSNAEQRQLKTTFLSDMRKESRNFTGSSLSAVPSAAPLSHEFLLLSTETYNQYWKTGVADADAASPLTVTQVNPTFLFSVAGRQFNMHYGTDPCAAFHLALALTEATYDDGFASTPAKTVREVWSACRDQFSRWAVAFHRRLNGPHDKTPTIVVRFACGDALAFCDGLRLCKTGDYTPTIYSSMWGGAKFSFHDQTMPTSFNVIDTSNLSDHLGLLNVLVAVVPLFHRTPAAVLNTSSLLSYKDHPTQRSAVEERALLDFPSLSLFLGISPVCFSSGLAFRNCSEAASMSAILGRTERTRHYERVSWKFTEYAHAKWSGAPTQRNHEIRFKPDDLANKLFDVYLRMFEDENLGSAFGRLQTGNFSKLQIQNTHYHRQSFVRFLQVIRSLGFVETIWPQTLSHFIDRVTTDTQLLVGPNNAQNLFAELHMWGVHSEAPFLPDFVSKMYGKSPAPYQSWSLVPPVICIVLKVPRAALKVLEDIPVDEIGHPLLACETFHTMHNTHDSIRPIFGDIVDREGRKVITEDPEGLRGNSALIVSFFVSSWILADQSRNLKVGLCIKNSPRHPSNSRQNSAQH</sequence>
<accession>A0A8H5GFK1</accession>
<proteinExistence type="predicted"/>
<evidence type="ECO:0000313" key="3">
    <source>
        <dbReference type="Proteomes" id="UP000559027"/>
    </source>
</evidence>
<feature type="domain" description="DUF4470" evidence="1">
    <location>
        <begin position="15"/>
        <end position="105"/>
    </location>
</feature>
<dbReference type="InterPro" id="IPR024119">
    <property type="entry name" value="TF_DEAF-1"/>
</dbReference>
<evidence type="ECO:0000259" key="1">
    <source>
        <dbReference type="Pfam" id="PF14737"/>
    </source>
</evidence>
<evidence type="ECO:0000313" key="2">
    <source>
        <dbReference type="EMBL" id="KAF5364067.1"/>
    </source>
</evidence>
<dbReference type="Proteomes" id="UP000559027">
    <property type="component" value="Unassembled WGS sequence"/>
</dbReference>
<dbReference type="EMBL" id="JAACJO010000001">
    <property type="protein sequence ID" value="KAF5364067.1"/>
    <property type="molecule type" value="Genomic_DNA"/>
</dbReference>
<name>A0A8H5GFK1_9AGAR</name>
<dbReference type="InterPro" id="IPR027974">
    <property type="entry name" value="DUF4470"/>
</dbReference>
<reference evidence="2 3" key="1">
    <citation type="journal article" date="2020" name="ISME J.">
        <title>Uncovering the hidden diversity of litter-decomposition mechanisms in mushroom-forming fungi.</title>
        <authorList>
            <person name="Floudas D."/>
            <person name="Bentzer J."/>
            <person name="Ahren D."/>
            <person name="Johansson T."/>
            <person name="Persson P."/>
            <person name="Tunlid A."/>
        </authorList>
    </citation>
    <scope>NUCLEOTIDE SEQUENCE [LARGE SCALE GENOMIC DNA]</scope>
    <source>
        <strain evidence="2 3">CBS 146.42</strain>
    </source>
</reference>
<dbReference type="OrthoDB" id="432970at2759"/>
<gene>
    <name evidence="2" type="ORF">D9756_000165</name>
</gene>
<dbReference type="GO" id="GO:0000981">
    <property type="term" value="F:DNA-binding transcription factor activity, RNA polymerase II-specific"/>
    <property type="evidence" value="ECO:0007669"/>
    <property type="project" value="TreeGrafter"/>
</dbReference>
<dbReference type="PANTHER" id="PTHR10237:SF15">
    <property type="entry name" value="LD37257P"/>
    <property type="match status" value="1"/>
</dbReference>
<dbReference type="PANTHER" id="PTHR10237">
    <property type="entry name" value="DEFORMED EPIDERMAL AUTOREGULATORY FACTOR 1 HOMOLOG SUPPRESSIN"/>
    <property type="match status" value="1"/>
</dbReference>
<dbReference type="GO" id="GO:0005634">
    <property type="term" value="C:nucleus"/>
    <property type="evidence" value="ECO:0007669"/>
    <property type="project" value="TreeGrafter"/>
</dbReference>
<protein>
    <recommendedName>
        <fullName evidence="1">DUF4470 domain-containing protein</fullName>
    </recommendedName>
</protein>
<keyword evidence="3" id="KW-1185">Reference proteome</keyword>
<comment type="caution">
    <text evidence="2">The sequence shown here is derived from an EMBL/GenBank/DDBJ whole genome shotgun (WGS) entry which is preliminary data.</text>
</comment>
<organism evidence="2 3">
    <name type="scientific">Leucocoprinus leucothites</name>
    <dbReference type="NCBI Taxonomy" id="201217"/>
    <lineage>
        <taxon>Eukaryota</taxon>
        <taxon>Fungi</taxon>
        <taxon>Dikarya</taxon>
        <taxon>Basidiomycota</taxon>
        <taxon>Agaricomycotina</taxon>
        <taxon>Agaricomycetes</taxon>
        <taxon>Agaricomycetidae</taxon>
        <taxon>Agaricales</taxon>
        <taxon>Agaricineae</taxon>
        <taxon>Agaricaceae</taxon>
        <taxon>Leucocoprinus</taxon>
    </lineage>
</organism>
<dbReference type="Pfam" id="PF14737">
    <property type="entry name" value="DUF4470"/>
    <property type="match status" value="1"/>
</dbReference>
<dbReference type="AlphaFoldDB" id="A0A8H5GFK1"/>